<name>A0A1G9R5B1_9ACTN</name>
<feature type="domain" description="DUF6545" evidence="2">
    <location>
        <begin position="242"/>
        <end position="355"/>
    </location>
</feature>
<feature type="transmembrane region" description="Helical" evidence="1">
    <location>
        <begin position="150"/>
        <end position="168"/>
    </location>
</feature>
<dbReference type="InterPro" id="IPR046675">
    <property type="entry name" value="DUF6545"/>
</dbReference>
<feature type="transmembrane region" description="Helical" evidence="1">
    <location>
        <begin position="5"/>
        <end position="20"/>
    </location>
</feature>
<dbReference type="OrthoDB" id="3675041at2"/>
<dbReference type="Pfam" id="PF20182">
    <property type="entry name" value="DUF6545"/>
    <property type="match status" value="1"/>
</dbReference>
<dbReference type="EMBL" id="FNFB01000043">
    <property type="protein sequence ID" value="SDM18403.1"/>
    <property type="molecule type" value="Genomic_DNA"/>
</dbReference>
<feature type="transmembrane region" description="Helical" evidence="1">
    <location>
        <begin position="32"/>
        <end position="52"/>
    </location>
</feature>
<evidence type="ECO:0000259" key="2">
    <source>
        <dbReference type="Pfam" id="PF20182"/>
    </source>
</evidence>
<dbReference type="RefSeq" id="WP_090773817.1">
    <property type="nucleotide sequence ID" value="NZ_FNFB01000043.1"/>
</dbReference>
<keyword evidence="4" id="KW-1185">Reference proteome</keyword>
<protein>
    <recommendedName>
        <fullName evidence="2">DUF6545 domain-containing protein</fullName>
    </recommendedName>
</protein>
<keyword evidence="1" id="KW-1133">Transmembrane helix</keyword>
<dbReference type="STRING" id="683260.SAMN05421874_14319"/>
<dbReference type="AlphaFoldDB" id="A0A1G9R5B1"/>
<dbReference type="Proteomes" id="UP000198683">
    <property type="component" value="Unassembled WGS sequence"/>
</dbReference>
<sequence>MTTQLFAVVVVWAVTIWRAVRTRTPRGRTGPAIAVLIALAGLAVGLTTSLTPAAEWLDSLYGVPLSPVVKRLAGLVGAYGIAALIASILGRGGRVLAGGAIVAGVATLVSYLAGGYRWGELETFLAASPWPDVPDGTVASTRVYFGMWDGYLGLVLAALAVTHAEAMWRTRGWVRRTQSGAFTGAGLIGVGSPVSTLGALTGWWTYDLETARTWFIYPCVLLVVFALILPTVVQGRSIVRGWWLWWRLGPMWRRLTAAFPPSAPSLDVKGLEARLYVRVQETFDAIGKALTVLDAPDRRGRGSTSEAAVMLYRALALAELGKAADVPPVVDTPGLPDAASTDLREEAAWLLAVWSKLQRTTAQTVADNDKWLVV</sequence>
<accession>A0A1G9R5B1</accession>
<keyword evidence="1" id="KW-0472">Membrane</keyword>
<evidence type="ECO:0000313" key="4">
    <source>
        <dbReference type="Proteomes" id="UP000198683"/>
    </source>
</evidence>
<feature type="transmembrane region" description="Helical" evidence="1">
    <location>
        <begin position="215"/>
        <end position="233"/>
    </location>
</feature>
<keyword evidence="1" id="KW-0812">Transmembrane</keyword>
<gene>
    <name evidence="3" type="ORF">SAMN05421874_14319</name>
</gene>
<evidence type="ECO:0000256" key="1">
    <source>
        <dbReference type="SAM" id="Phobius"/>
    </source>
</evidence>
<proteinExistence type="predicted"/>
<reference evidence="3 4" key="1">
    <citation type="submission" date="2016-10" db="EMBL/GenBank/DDBJ databases">
        <authorList>
            <person name="de Groot N.N."/>
        </authorList>
    </citation>
    <scope>NUCLEOTIDE SEQUENCE [LARGE SCALE GENOMIC DNA]</scope>
    <source>
        <strain evidence="3 4">CGMCC 4.5681</strain>
    </source>
</reference>
<feature type="transmembrane region" description="Helical" evidence="1">
    <location>
        <begin position="72"/>
        <end position="89"/>
    </location>
</feature>
<organism evidence="3 4">
    <name type="scientific">Nonomuraea maritima</name>
    <dbReference type="NCBI Taxonomy" id="683260"/>
    <lineage>
        <taxon>Bacteria</taxon>
        <taxon>Bacillati</taxon>
        <taxon>Actinomycetota</taxon>
        <taxon>Actinomycetes</taxon>
        <taxon>Streptosporangiales</taxon>
        <taxon>Streptosporangiaceae</taxon>
        <taxon>Nonomuraea</taxon>
    </lineage>
</organism>
<feature type="transmembrane region" description="Helical" evidence="1">
    <location>
        <begin position="96"/>
        <end position="114"/>
    </location>
</feature>
<feature type="transmembrane region" description="Helical" evidence="1">
    <location>
        <begin position="180"/>
        <end position="203"/>
    </location>
</feature>
<evidence type="ECO:0000313" key="3">
    <source>
        <dbReference type="EMBL" id="SDM18403.1"/>
    </source>
</evidence>